<evidence type="ECO:0000256" key="2">
    <source>
        <dbReference type="ARBA" id="ARBA00023125"/>
    </source>
</evidence>
<organism evidence="7 8">
    <name type="scientific">Baekduia soli</name>
    <dbReference type="NCBI Taxonomy" id="496014"/>
    <lineage>
        <taxon>Bacteria</taxon>
        <taxon>Bacillati</taxon>
        <taxon>Actinomycetota</taxon>
        <taxon>Thermoleophilia</taxon>
        <taxon>Solirubrobacterales</taxon>
        <taxon>Baekduiaceae</taxon>
        <taxon>Baekduia</taxon>
    </lineage>
</organism>
<proteinExistence type="predicted"/>
<dbReference type="PROSITE" id="PS00622">
    <property type="entry name" value="HTH_LUXR_1"/>
    <property type="match status" value="1"/>
</dbReference>
<dbReference type="PANTHER" id="PTHR44688:SF16">
    <property type="entry name" value="DNA-BINDING TRANSCRIPTIONAL ACTIVATOR DEVR_DOSR"/>
    <property type="match status" value="1"/>
</dbReference>
<evidence type="ECO:0000259" key="6">
    <source>
        <dbReference type="PROSITE" id="PS50110"/>
    </source>
</evidence>
<name>A0A5B8UCQ2_9ACTN</name>
<feature type="domain" description="HTH luxR-type" evidence="5">
    <location>
        <begin position="70"/>
        <end position="137"/>
    </location>
</feature>
<reference evidence="7 8" key="1">
    <citation type="journal article" date="2018" name="J. Microbiol.">
        <title>Baekduia soli gen. nov., sp. nov., a novel bacterium isolated from the soil of Baekdu Mountain and proposal of a novel family name, Baekduiaceae fam. nov.</title>
        <authorList>
            <person name="An D.S."/>
            <person name="Siddiqi M.Z."/>
            <person name="Kim K.H."/>
            <person name="Yu H.S."/>
            <person name="Im W.T."/>
        </authorList>
    </citation>
    <scope>NUCLEOTIDE SEQUENCE [LARGE SCALE GENOMIC DNA]</scope>
    <source>
        <strain evidence="7 8">BR7-21</strain>
    </source>
</reference>
<dbReference type="AlphaFoldDB" id="A0A5B8UCQ2"/>
<feature type="domain" description="Response regulatory" evidence="6">
    <location>
        <begin position="1"/>
        <end position="44"/>
    </location>
</feature>
<gene>
    <name evidence="7" type="ORF">FSW04_22680</name>
</gene>
<dbReference type="KEGG" id="bsol:FSW04_22680"/>
<evidence type="ECO:0000259" key="5">
    <source>
        <dbReference type="PROSITE" id="PS50043"/>
    </source>
</evidence>
<dbReference type="SMART" id="SM00421">
    <property type="entry name" value="HTH_LUXR"/>
    <property type="match status" value="1"/>
</dbReference>
<evidence type="ECO:0000256" key="4">
    <source>
        <dbReference type="PROSITE-ProRule" id="PRU00169"/>
    </source>
</evidence>
<accession>A0A5B8UCQ2</accession>
<keyword evidence="3" id="KW-0804">Transcription</keyword>
<dbReference type="InterPro" id="IPR000792">
    <property type="entry name" value="Tscrpt_reg_LuxR_C"/>
</dbReference>
<sequence length="149" mass="15445">MRVLLLTSSDDLELGVVGLRAGAAGHLIKGGPTGEIVAAVQRIAAGEPVVGPGLTWRLIDSVRALPAGGLGVRPVRSKLTPREWEVLDLLCAGLTVDQISDELVLARDTVRTHVKRVLRKLGAHSQGEAIAIANGIRATFVGPPGGGGR</sequence>
<dbReference type="CDD" id="cd06170">
    <property type="entry name" value="LuxR_C_like"/>
    <property type="match status" value="1"/>
</dbReference>
<keyword evidence="8" id="KW-1185">Reference proteome</keyword>
<protein>
    <submittedName>
        <fullName evidence="7">Response regulator transcription factor</fullName>
    </submittedName>
</protein>
<dbReference type="GO" id="GO:0000160">
    <property type="term" value="P:phosphorelay signal transduction system"/>
    <property type="evidence" value="ECO:0007669"/>
    <property type="project" value="InterPro"/>
</dbReference>
<dbReference type="GO" id="GO:0006355">
    <property type="term" value="P:regulation of DNA-templated transcription"/>
    <property type="evidence" value="ECO:0007669"/>
    <property type="project" value="InterPro"/>
</dbReference>
<dbReference type="PROSITE" id="PS50043">
    <property type="entry name" value="HTH_LUXR_2"/>
    <property type="match status" value="1"/>
</dbReference>
<dbReference type="InterPro" id="IPR011006">
    <property type="entry name" value="CheY-like_superfamily"/>
</dbReference>
<evidence type="ECO:0000313" key="7">
    <source>
        <dbReference type="EMBL" id="QEC50876.1"/>
    </source>
</evidence>
<dbReference type="PRINTS" id="PR00038">
    <property type="entry name" value="HTHLUXR"/>
</dbReference>
<evidence type="ECO:0000256" key="1">
    <source>
        <dbReference type="ARBA" id="ARBA00023015"/>
    </source>
</evidence>
<keyword evidence="2" id="KW-0238">DNA-binding</keyword>
<keyword evidence="1" id="KW-0805">Transcription regulation</keyword>
<dbReference type="GO" id="GO:0003677">
    <property type="term" value="F:DNA binding"/>
    <property type="evidence" value="ECO:0007669"/>
    <property type="project" value="UniProtKB-KW"/>
</dbReference>
<evidence type="ECO:0000313" key="8">
    <source>
        <dbReference type="Proteomes" id="UP000321805"/>
    </source>
</evidence>
<dbReference type="Gene3D" id="3.40.50.2300">
    <property type="match status" value="1"/>
</dbReference>
<dbReference type="OrthoDB" id="9808843at2"/>
<dbReference type="InterPro" id="IPR001789">
    <property type="entry name" value="Sig_transdc_resp-reg_receiver"/>
</dbReference>
<dbReference type="InterPro" id="IPR016032">
    <property type="entry name" value="Sig_transdc_resp-reg_C-effctor"/>
</dbReference>
<dbReference type="PANTHER" id="PTHR44688">
    <property type="entry name" value="DNA-BINDING TRANSCRIPTIONAL ACTIVATOR DEVR_DOSR"/>
    <property type="match status" value="1"/>
</dbReference>
<dbReference type="SUPFAM" id="SSF46894">
    <property type="entry name" value="C-terminal effector domain of the bipartite response regulators"/>
    <property type="match status" value="1"/>
</dbReference>
<dbReference type="EMBL" id="CP042430">
    <property type="protein sequence ID" value="QEC50876.1"/>
    <property type="molecule type" value="Genomic_DNA"/>
</dbReference>
<evidence type="ECO:0000256" key="3">
    <source>
        <dbReference type="ARBA" id="ARBA00023163"/>
    </source>
</evidence>
<dbReference type="PROSITE" id="PS50110">
    <property type="entry name" value="RESPONSE_REGULATORY"/>
    <property type="match status" value="1"/>
</dbReference>
<comment type="caution">
    <text evidence="4">Lacks conserved residue(s) required for the propagation of feature annotation.</text>
</comment>
<dbReference type="Pfam" id="PF00196">
    <property type="entry name" value="GerE"/>
    <property type="match status" value="1"/>
</dbReference>
<dbReference type="SUPFAM" id="SSF52172">
    <property type="entry name" value="CheY-like"/>
    <property type="match status" value="1"/>
</dbReference>
<dbReference type="Proteomes" id="UP000321805">
    <property type="component" value="Chromosome"/>
</dbReference>